<name>A0A314UK50_PRUYE</name>
<organism evidence="3 4">
    <name type="scientific">Prunus yedoensis var. nudiflora</name>
    <dbReference type="NCBI Taxonomy" id="2094558"/>
    <lineage>
        <taxon>Eukaryota</taxon>
        <taxon>Viridiplantae</taxon>
        <taxon>Streptophyta</taxon>
        <taxon>Embryophyta</taxon>
        <taxon>Tracheophyta</taxon>
        <taxon>Spermatophyta</taxon>
        <taxon>Magnoliopsida</taxon>
        <taxon>eudicotyledons</taxon>
        <taxon>Gunneridae</taxon>
        <taxon>Pentapetalae</taxon>
        <taxon>rosids</taxon>
        <taxon>fabids</taxon>
        <taxon>Rosales</taxon>
        <taxon>Rosaceae</taxon>
        <taxon>Amygdaloideae</taxon>
        <taxon>Amygdaleae</taxon>
        <taxon>Prunus</taxon>
    </lineage>
</organism>
<dbReference type="EC" id="5.2.1.8" evidence="1"/>
<dbReference type="STRING" id="2094558.A0A314UK50"/>
<accession>A0A314UK50</accession>
<proteinExistence type="predicted"/>
<evidence type="ECO:0000313" key="4">
    <source>
        <dbReference type="Proteomes" id="UP000250321"/>
    </source>
</evidence>
<keyword evidence="1 3" id="KW-0413">Isomerase</keyword>
<dbReference type="GO" id="GO:0003755">
    <property type="term" value="F:peptidyl-prolyl cis-trans isomerase activity"/>
    <property type="evidence" value="ECO:0007669"/>
    <property type="project" value="UniProtKB-KW"/>
</dbReference>
<dbReference type="InterPro" id="IPR001179">
    <property type="entry name" value="PPIase_FKBP_dom"/>
</dbReference>
<reference evidence="3 4" key="1">
    <citation type="submission" date="2018-02" db="EMBL/GenBank/DDBJ databases">
        <title>Draft genome of wild Prunus yedoensis var. nudiflora.</title>
        <authorList>
            <person name="Baek S."/>
            <person name="Kim J.-H."/>
            <person name="Choi K."/>
            <person name="Kim G.-B."/>
            <person name="Cho A."/>
            <person name="Jang H."/>
            <person name="Shin C.-H."/>
            <person name="Yu H.-J."/>
            <person name="Mun J.-H."/>
        </authorList>
    </citation>
    <scope>NUCLEOTIDE SEQUENCE [LARGE SCALE GENOMIC DNA]</scope>
    <source>
        <strain evidence="4">cv. Jeju island</strain>
        <tissue evidence="3">Leaf</tissue>
    </source>
</reference>
<comment type="caution">
    <text evidence="3">The sequence shown here is derived from an EMBL/GenBank/DDBJ whole genome shotgun (WGS) entry which is preliminary data.</text>
</comment>
<evidence type="ECO:0000256" key="1">
    <source>
        <dbReference type="PROSITE-ProRule" id="PRU00277"/>
    </source>
</evidence>
<gene>
    <name evidence="3" type="ORF">Pyn_14724</name>
</gene>
<evidence type="ECO:0000313" key="3">
    <source>
        <dbReference type="EMBL" id="PQM37943.1"/>
    </source>
</evidence>
<evidence type="ECO:0000259" key="2">
    <source>
        <dbReference type="PROSITE" id="PS50059"/>
    </source>
</evidence>
<sequence>MKVHLYQKKKKGKKDIINIEIESHSLQLAQVSGGIGCGTVVVETPEEVIEFYVKDGHFCSALPKAIKTMKRGEKVRLIVQPQYAFGVEGRDANNGFHSVPPSSVLNIDLVLVSFKPVIDVSGDAK</sequence>
<keyword evidence="1" id="KW-0697">Rotamase</keyword>
<dbReference type="Proteomes" id="UP000250321">
    <property type="component" value="Unassembled WGS sequence"/>
</dbReference>
<dbReference type="InterPro" id="IPR046357">
    <property type="entry name" value="PPIase_dom_sf"/>
</dbReference>
<dbReference type="EMBL" id="PJQY01003376">
    <property type="protein sequence ID" value="PQM37943.1"/>
    <property type="molecule type" value="Genomic_DNA"/>
</dbReference>
<dbReference type="OrthoDB" id="1902587at2759"/>
<feature type="domain" description="PPIase FKBP-type" evidence="2">
    <location>
        <begin position="14"/>
        <end position="115"/>
    </location>
</feature>
<comment type="catalytic activity">
    <reaction evidence="1">
        <text>[protein]-peptidylproline (omega=180) = [protein]-peptidylproline (omega=0)</text>
        <dbReference type="Rhea" id="RHEA:16237"/>
        <dbReference type="Rhea" id="RHEA-COMP:10747"/>
        <dbReference type="Rhea" id="RHEA-COMP:10748"/>
        <dbReference type="ChEBI" id="CHEBI:83833"/>
        <dbReference type="ChEBI" id="CHEBI:83834"/>
        <dbReference type="EC" id="5.2.1.8"/>
    </reaction>
</comment>
<keyword evidence="4" id="KW-1185">Reference proteome</keyword>
<dbReference type="SUPFAM" id="SSF54534">
    <property type="entry name" value="FKBP-like"/>
    <property type="match status" value="1"/>
</dbReference>
<dbReference type="Gene3D" id="3.10.50.40">
    <property type="match status" value="1"/>
</dbReference>
<protein>
    <recommendedName>
        <fullName evidence="1">peptidylprolyl isomerase</fullName>
        <ecNumber evidence="1">5.2.1.8</ecNumber>
    </recommendedName>
</protein>
<dbReference type="PROSITE" id="PS50059">
    <property type="entry name" value="FKBP_PPIASE"/>
    <property type="match status" value="1"/>
</dbReference>
<dbReference type="Pfam" id="PF00254">
    <property type="entry name" value="FKBP_C"/>
    <property type="match status" value="1"/>
</dbReference>
<dbReference type="AlphaFoldDB" id="A0A314UK50"/>